<dbReference type="AlphaFoldDB" id="A0A1F5RWH0"/>
<dbReference type="Pfam" id="PF18895">
    <property type="entry name" value="T4SS_pilin"/>
    <property type="match status" value="1"/>
</dbReference>
<keyword evidence="1" id="KW-0472">Membrane</keyword>
<comment type="caution">
    <text evidence="2">The sequence shown here is derived from an EMBL/GenBank/DDBJ whole genome shotgun (WGS) entry which is preliminary data.</text>
</comment>
<evidence type="ECO:0000313" key="2">
    <source>
        <dbReference type="EMBL" id="OGF18672.1"/>
    </source>
</evidence>
<feature type="transmembrane region" description="Helical" evidence="1">
    <location>
        <begin position="6"/>
        <end position="30"/>
    </location>
</feature>
<evidence type="ECO:0000313" key="3">
    <source>
        <dbReference type="Proteomes" id="UP000178682"/>
    </source>
</evidence>
<dbReference type="EMBL" id="MFFX01000043">
    <property type="protein sequence ID" value="OGF18672.1"/>
    <property type="molecule type" value="Genomic_DNA"/>
</dbReference>
<keyword evidence="1" id="KW-1133">Transmembrane helix</keyword>
<dbReference type="Proteomes" id="UP000178682">
    <property type="component" value="Unassembled WGS sequence"/>
</dbReference>
<gene>
    <name evidence="2" type="ORF">A3G56_00295</name>
</gene>
<feature type="transmembrane region" description="Helical" evidence="1">
    <location>
        <begin position="42"/>
        <end position="62"/>
    </location>
</feature>
<evidence type="ECO:0000256" key="1">
    <source>
        <dbReference type="SAM" id="Phobius"/>
    </source>
</evidence>
<sequence length="86" mass="9414">MGVNVANWILGIVGSLALLFFIYGGLWMIISSGKSEEIQKAKTILTNAIIGLIIVFMSWVIINFTVSVLTSGTTIFGRQWYSTPSN</sequence>
<dbReference type="InterPro" id="IPR043993">
    <property type="entry name" value="T4SS_pilin"/>
</dbReference>
<reference evidence="2 3" key="1">
    <citation type="journal article" date="2016" name="Nat. Commun.">
        <title>Thousands of microbial genomes shed light on interconnected biogeochemical processes in an aquifer system.</title>
        <authorList>
            <person name="Anantharaman K."/>
            <person name="Brown C.T."/>
            <person name="Hug L.A."/>
            <person name="Sharon I."/>
            <person name="Castelle C.J."/>
            <person name="Probst A.J."/>
            <person name="Thomas B.C."/>
            <person name="Singh A."/>
            <person name="Wilkins M.J."/>
            <person name="Karaoz U."/>
            <person name="Brodie E.L."/>
            <person name="Williams K.H."/>
            <person name="Hubbard S.S."/>
            <person name="Banfield J.F."/>
        </authorList>
    </citation>
    <scope>NUCLEOTIDE SEQUENCE [LARGE SCALE GENOMIC DNA]</scope>
</reference>
<proteinExistence type="predicted"/>
<name>A0A1F5RWH0_9BACT</name>
<accession>A0A1F5RWH0</accession>
<keyword evidence="1" id="KW-0812">Transmembrane</keyword>
<protein>
    <submittedName>
        <fullName evidence="2">Uncharacterized protein</fullName>
    </submittedName>
</protein>
<organism evidence="2 3">
    <name type="scientific">Candidatus Falkowbacteria bacterium RIFCSPLOWO2_12_FULL_45_10</name>
    <dbReference type="NCBI Taxonomy" id="1797990"/>
    <lineage>
        <taxon>Bacteria</taxon>
        <taxon>Candidatus Falkowiibacteriota</taxon>
    </lineage>
</organism>